<evidence type="ECO:0000313" key="3">
    <source>
        <dbReference type="EMBL" id="TCK61800.1"/>
    </source>
</evidence>
<dbReference type="InterPro" id="IPR031489">
    <property type="entry name" value="Peptidase_M99"/>
</dbReference>
<keyword evidence="3" id="KW-0645">Protease</keyword>
<gene>
    <name evidence="3" type="ORF">C8D98_0306</name>
</gene>
<dbReference type="CDD" id="cd06243">
    <property type="entry name" value="M14_CP_Csd4-like"/>
    <property type="match status" value="1"/>
</dbReference>
<feature type="signal peptide" evidence="1">
    <location>
        <begin position="1"/>
        <end position="19"/>
    </location>
</feature>
<evidence type="ECO:0000256" key="1">
    <source>
        <dbReference type="SAM" id="SignalP"/>
    </source>
</evidence>
<name>A0A4R1KCM5_9BACT</name>
<comment type="caution">
    <text evidence="3">The sequence shown here is derived from an EMBL/GenBank/DDBJ whole genome shotgun (WGS) entry which is preliminary data.</text>
</comment>
<proteinExistence type="predicted"/>
<keyword evidence="3" id="KW-0121">Carboxypeptidase</keyword>
<organism evidence="3 4">
    <name type="scientific">Seleniivibrio woodruffii</name>
    <dbReference type="NCBI Taxonomy" id="1078050"/>
    <lineage>
        <taxon>Bacteria</taxon>
        <taxon>Pseudomonadati</taxon>
        <taxon>Deferribacterota</taxon>
        <taxon>Deferribacteres</taxon>
        <taxon>Deferribacterales</taxon>
        <taxon>Geovibrionaceae</taxon>
        <taxon>Seleniivibrio</taxon>
    </lineage>
</organism>
<dbReference type="EMBL" id="SMGG01000003">
    <property type="protein sequence ID" value="TCK61800.1"/>
    <property type="molecule type" value="Genomic_DNA"/>
</dbReference>
<protein>
    <submittedName>
        <fullName evidence="3">Helical cell shape controlling family carboxypeptidase</fullName>
    </submittedName>
</protein>
<reference evidence="3 4" key="1">
    <citation type="submission" date="2019-03" db="EMBL/GenBank/DDBJ databases">
        <title>Genomic Encyclopedia of Type Strains, Phase IV (KMG-IV): sequencing the most valuable type-strain genomes for metagenomic binning, comparative biology and taxonomic classification.</title>
        <authorList>
            <person name="Goeker M."/>
        </authorList>
    </citation>
    <scope>NUCLEOTIDE SEQUENCE [LARGE SCALE GENOMIC DNA]</scope>
    <source>
        <strain evidence="3 4">DSM 24984</strain>
    </source>
</reference>
<dbReference type="Pfam" id="PF17033">
    <property type="entry name" value="Peptidase_M99"/>
    <property type="match status" value="1"/>
</dbReference>
<sequence>MKKLLITLLITVLAVSAFAQSRPYTKVENYFKGTNYELQVYKIYGRQDGPTIFIMGGIQGDEPGGFLSADLYSDLRLEKGNLIVIPRANFKSVILFDRGPDGDMNRRFLNEPEKLEMDRVVSVVKKLMLESDVFLNLHDGWGFHNPVYIDESRNPKRFGQSVITDADTYKCADGKVIDLKTNAIKVLEAVNSKIDDPKYHLHYFNTDTDNPRTAFSDMRKTATYYAVRQYCIPAYGIESSKNLPSVELKVLYHNYAVNEFMKLYGVVPEMPAIILEKPRLDYAIIAVNDEPHKVDRGGTLYINRGDVVELKHVESNYERGVSGDLLGYGTLNDINSKFTIKTNAVIQFRKDNIKIGNINIAVSPKKPAPVVAQKPQPKPEPVAQPEPVKKEPIAGYSFNLKVNGKPVTAANGETLTLPVGTKLEIISFVVDGAVSDVPVNLKGYVSSFSVVNDGDDRGFVITLLPKRFMTKYAEDDAKMLYPVVVTKDREEIAKFWIRMK</sequence>
<dbReference type="Gene3D" id="3.40.630.10">
    <property type="entry name" value="Zn peptidases"/>
    <property type="match status" value="1"/>
</dbReference>
<feature type="chain" id="PRO_5020840473" evidence="1">
    <location>
        <begin position="20"/>
        <end position="500"/>
    </location>
</feature>
<dbReference type="OrthoDB" id="10830at2"/>
<dbReference type="AlphaFoldDB" id="A0A4R1KCM5"/>
<dbReference type="GO" id="GO:0004180">
    <property type="term" value="F:carboxypeptidase activity"/>
    <property type="evidence" value="ECO:0007669"/>
    <property type="project" value="UniProtKB-KW"/>
</dbReference>
<dbReference type="Proteomes" id="UP000294614">
    <property type="component" value="Unassembled WGS sequence"/>
</dbReference>
<evidence type="ECO:0000259" key="2">
    <source>
        <dbReference type="Pfam" id="PF17033"/>
    </source>
</evidence>
<keyword evidence="1" id="KW-0732">Signal</keyword>
<evidence type="ECO:0000313" key="4">
    <source>
        <dbReference type="Proteomes" id="UP000294614"/>
    </source>
</evidence>
<dbReference type="SUPFAM" id="SSF53187">
    <property type="entry name" value="Zn-dependent exopeptidases"/>
    <property type="match status" value="1"/>
</dbReference>
<feature type="domain" description="D,L-carboxypeptidase peptidase" evidence="2">
    <location>
        <begin position="43"/>
        <end position="262"/>
    </location>
</feature>
<accession>A0A4R1KCM5</accession>
<keyword evidence="3" id="KW-0378">Hydrolase</keyword>
<keyword evidence="4" id="KW-1185">Reference proteome</keyword>
<dbReference type="RefSeq" id="WP_132871378.1">
    <property type="nucleotide sequence ID" value="NZ_SMGG01000003.1"/>
</dbReference>